<dbReference type="AlphaFoldDB" id="A0A672IXP8"/>
<protein>
    <recommendedName>
        <fullName evidence="7">TGF-beta family profile domain-containing protein</fullName>
    </recommendedName>
</protein>
<comment type="subcellular location">
    <subcellularLocation>
        <location evidence="1">Secreted</location>
    </subcellularLocation>
</comment>
<accession>A0A672IXP8</accession>
<evidence type="ECO:0000256" key="5">
    <source>
        <dbReference type="RuleBase" id="RU000354"/>
    </source>
</evidence>
<dbReference type="InterPro" id="IPR021203">
    <property type="entry name" value="Muellerian-inhibiting_factor"/>
</dbReference>
<dbReference type="GO" id="GO:0005576">
    <property type="term" value="C:extracellular region"/>
    <property type="evidence" value="ECO:0007669"/>
    <property type="project" value="UniProtKB-SubCell"/>
</dbReference>
<dbReference type="SUPFAM" id="SSF57501">
    <property type="entry name" value="Cystine-knot cytokines"/>
    <property type="match status" value="1"/>
</dbReference>
<feature type="domain" description="TGF-beta family profile" evidence="7">
    <location>
        <begin position="399"/>
        <end position="509"/>
    </location>
</feature>
<reference evidence="8" key="1">
    <citation type="submission" date="2019-06" db="EMBL/GenBank/DDBJ databases">
        <authorList>
            <consortium name="Wellcome Sanger Institute Data Sharing"/>
        </authorList>
    </citation>
    <scope>NUCLEOTIDE SEQUENCE [LARGE SCALE GENOMIC DNA]</scope>
</reference>
<dbReference type="Gene3D" id="2.10.90.10">
    <property type="entry name" value="Cystine-knot cytokines"/>
    <property type="match status" value="1"/>
</dbReference>
<dbReference type="GO" id="GO:0008083">
    <property type="term" value="F:growth factor activity"/>
    <property type="evidence" value="ECO:0007669"/>
    <property type="project" value="UniProtKB-KW"/>
</dbReference>
<evidence type="ECO:0000313" key="8">
    <source>
        <dbReference type="Ensembl" id="ENSSFAP00005045859.1"/>
    </source>
</evidence>
<evidence type="ECO:0000256" key="3">
    <source>
        <dbReference type="ARBA" id="ARBA00022729"/>
    </source>
</evidence>
<keyword evidence="4" id="KW-0221">Differentiation</keyword>
<name>A0A672IXP8_SALFA</name>
<dbReference type="Ensembl" id="ENSSFAT00005047437.1">
    <property type="protein sequence ID" value="ENSSFAP00005045859.1"/>
    <property type="gene ID" value="ENSSFAG00005022396.1"/>
</dbReference>
<dbReference type="InterPro" id="IPR001839">
    <property type="entry name" value="TGF-b_C"/>
</dbReference>
<evidence type="ECO:0000256" key="4">
    <source>
        <dbReference type="ARBA" id="ARBA00022782"/>
    </source>
</evidence>
<feature type="chain" id="PRO_5047355476" description="TGF-beta family profile domain-containing protein" evidence="6">
    <location>
        <begin position="24"/>
        <end position="509"/>
    </location>
</feature>
<evidence type="ECO:0000313" key="9">
    <source>
        <dbReference type="Proteomes" id="UP000472267"/>
    </source>
</evidence>
<organism evidence="8 9">
    <name type="scientific">Salarias fasciatus</name>
    <name type="common">Jewelled blenny</name>
    <name type="synonym">Blennius fasciatus</name>
    <dbReference type="NCBI Taxonomy" id="181472"/>
    <lineage>
        <taxon>Eukaryota</taxon>
        <taxon>Metazoa</taxon>
        <taxon>Chordata</taxon>
        <taxon>Craniata</taxon>
        <taxon>Vertebrata</taxon>
        <taxon>Euteleostomi</taxon>
        <taxon>Actinopterygii</taxon>
        <taxon>Neopterygii</taxon>
        <taxon>Teleostei</taxon>
        <taxon>Neoteleostei</taxon>
        <taxon>Acanthomorphata</taxon>
        <taxon>Ovalentaria</taxon>
        <taxon>Blenniimorphae</taxon>
        <taxon>Blenniiformes</taxon>
        <taxon>Blennioidei</taxon>
        <taxon>Blenniidae</taxon>
        <taxon>Salariinae</taxon>
        <taxon>Salarias</taxon>
    </lineage>
</organism>
<keyword evidence="2" id="KW-0964">Secreted</keyword>
<evidence type="ECO:0000259" key="7">
    <source>
        <dbReference type="PROSITE" id="PS51362"/>
    </source>
</evidence>
<dbReference type="SMART" id="SM00204">
    <property type="entry name" value="TGFB"/>
    <property type="match status" value="1"/>
</dbReference>
<keyword evidence="5" id="KW-0339">Growth factor</keyword>
<reference evidence="8" key="3">
    <citation type="submission" date="2025-09" db="UniProtKB">
        <authorList>
            <consortium name="Ensembl"/>
        </authorList>
    </citation>
    <scope>IDENTIFICATION</scope>
</reference>
<keyword evidence="3 6" id="KW-0732">Signal</keyword>
<dbReference type="InterPro" id="IPR006799">
    <property type="entry name" value="AMH_N"/>
</dbReference>
<reference evidence="8" key="2">
    <citation type="submission" date="2025-08" db="UniProtKB">
        <authorList>
            <consortium name="Ensembl"/>
        </authorList>
    </citation>
    <scope>IDENTIFICATION</scope>
</reference>
<dbReference type="Pfam" id="PF04709">
    <property type="entry name" value="AMH_N"/>
    <property type="match status" value="1"/>
</dbReference>
<evidence type="ECO:0000256" key="6">
    <source>
        <dbReference type="SAM" id="SignalP"/>
    </source>
</evidence>
<dbReference type="GO" id="GO:0008406">
    <property type="term" value="P:gonad development"/>
    <property type="evidence" value="ECO:0007669"/>
    <property type="project" value="InterPro"/>
</dbReference>
<dbReference type="PANTHER" id="PTHR15009">
    <property type="entry name" value="MUELLERIAN-INHIBITING FACTOR"/>
    <property type="match status" value="1"/>
</dbReference>
<comment type="similarity">
    <text evidence="5">Belongs to the TGF-beta family.</text>
</comment>
<dbReference type="InterPro" id="IPR029034">
    <property type="entry name" value="Cystine-knot_cytokine"/>
</dbReference>
<gene>
    <name evidence="8" type="primary">amh</name>
</gene>
<dbReference type="GO" id="GO:0030154">
    <property type="term" value="P:cell differentiation"/>
    <property type="evidence" value="ECO:0007669"/>
    <property type="project" value="UniProtKB-KW"/>
</dbReference>
<feature type="signal peptide" evidence="6">
    <location>
        <begin position="1"/>
        <end position="23"/>
    </location>
</feature>
<dbReference type="PANTHER" id="PTHR15009:SF4">
    <property type="entry name" value="MUELLERIAN-INHIBITING FACTOR"/>
    <property type="match status" value="1"/>
</dbReference>
<evidence type="ECO:0000256" key="2">
    <source>
        <dbReference type="ARBA" id="ARBA00022525"/>
    </source>
</evidence>
<evidence type="ECO:0000256" key="1">
    <source>
        <dbReference type="ARBA" id="ARBA00004613"/>
    </source>
</evidence>
<dbReference type="Pfam" id="PF00019">
    <property type="entry name" value="TGF_beta"/>
    <property type="match status" value="1"/>
</dbReference>
<sequence length="509" mass="55445">MIGMMAVFALCSLLLSWSRLCVALQVPDRQTHGPIVTGQTLSSTIHPNTPCFVDNVFAVLRDVGNGGELTNSSSTLFGLCITANNSMGSVLLELAEEIRRNQRAMLVSEGGEQGGMVLTFDLPQLALLKLNPVLLLSLESPLKGENLVLTFSGESLEPISQTACISGETQYVLLTGKPPEGKAQQKLRISVEATTHGMKQNLKDSLSGGRLEGNISMTLLLLFSGETGTDTRHAHVSGPSPVSLQTSFLCELKRFLGVILPQESSQSPLVQLDSLRSLPPLMLGLSSSETLLAGMINSSAPTVFSFNSWGSTFPVHQEQLALSPPLLEELRQRLEEIVPEIMEMIKEEKLTDKATERLRRLQRLSVWKETELAAGEQQYCAFLLLKALQTVAHAYDLQRRLRATRAQPSNPVMGNVCGLRSLTVSFERVLVGPNTANINNCHGSCAFPLTNANNHAVQLNYHIESGHTDERAPCCVPVAYEGLEVMELDQHGTYISTKPDVIAKECGCR</sequence>
<keyword evidence="9" id="KW-1185">Reference proteome</keyword>
<dbReference type="Proteomes" id="UP000472267">
    <property type="component" value="Chromosome 23"/>
</dbReference>
<proteinExistence type="inferred from homology"/>
<dbReference type="PROSITE" id="PS51362">
    <property type="entry name" value="TGF_BETA_2"/>
    <property type="match status" value="1"/>
</dbReference>